<sequence length="64" mass="7538">MKKKRLLKSFSVNKNRSSNGFVQIRFERSHSNRTSIQMAVSILDKNLSQNWDRTLQLDLSDKIK</sequence>
<dbReference type="EMBL" id="NPDV01000009">
    <property type="protein sequence ID" value="PJZ53016.1"/>
    <property type="molecule type" value="Genomic_DNA"/>
</dbReference>
<comment type="caution">
    <text evidence="1">The sequence shown here is derived from an EMBL/GenBank/DDBJ whole genome shotgun (WGS) entry which is preliminary data.</text>
</comment>
<reference evidence="3 4" key="1">
    <citation type="submission" date="2017-07" db="EMBL/GenBank/DDBJ databases">
        <title>Leptospira spp. isolated from tropical soils.</title>
        <authorList>
            <person name="Thibeaux R."/>
            <person name="Iraola G."/>
            <person name="Ferres I."/>
            <person name="Bierque E."/>
            <person name="Girault D."/>
            <person name="Soupe-Gilbert M.-E."/>
            <person name="Picardeau M."/>
            <person name="Goarant C."/>
        </authorList>
    </citation>
    <scope>NUCLEOTIDE SEQUENCE [LARGE SCALE GENOMIC DNA]</scope>
    <source>
        <strain evidence="1 4">FH2-B-C1</strain>
        <strain evidence="2 3">FH2-B-D1</strain>
    </source>
</reference>
<dbReference type="Proteomes" id="UP000232149">
    <property type="component" value="Unassembled WGS sequence"/>
</dbReference>
<dbReference type="AlphaFoldDB" id="A0A2M9YNC0"/>
<evidence type="ECO:0000313" key="4">
    <source>
        <dbReference type="Proteomes" id="UP000232188"/>
    </source>
</evidence>
<dbReference type="Proteomes" id="UP000232188">
    <property type="component" value="Unassembled WGS sequence"/>
</dbReference>
<evidence type="ECO:0000313" key="1">
    <source>
        <dbReference type="EMBL" id="PJZ53016.1"/>
    </source>
</evidence>
<gene>
    <name evidence="2" type="ORF">CH376_07160</name>
    <name evidence="1" type="ORF">CH380_11380</name>
</gene>
<accession>A0A2M9YNC0</accession>
<organism evidence="1 4">
    <name type="scientific">Leptospira adleri</name>
    <dbReference type="NCBI Taxonomy" id="2023186"/>
    <lineage>
        <taxon>Bacteria</taxon>
        <taxon>Pseudomonadati</taxon>
        <taxon>Spirochaetota</taxon>
        <taxon>Spirochaetia</taxon>
        <taxon>Leptospirales</taxon>
        <taxon>Leptospiraceae</taxon>
        <taxon>Leptospira</taxon>
    </lineage>
</organism>
<evidence type="ECO:0000313" key="2">
    <source>
        <dbReference type="EMBL" id="PJZ62573.1"/>
    </source>
</evidence>
<keyword evidence="3" id="KW-1185">Reference proteome</keyword>
<name>A0A2M9YNC0_9LEPT</name>
<dbReference type="EMBL" id="NPDU01000014">
    <property type="protein sequence ID" value="PJZ62573.1"/>
    <property type="molecule type" value="Genomic_DNA"/>
</dbReference>
<proteinExistence type="predicted"/>
<evidence type="ECO:0000313" key="3">
    <source>
        <dbReference type="Proteomes" id="UP000232149"/>
    </source>
</evidence>
<protein>
    <submittedName>
        <fullName evidence="1">Uncharacterized protein</fullName>
    </submittedName>
</protein>